<keyword evidence="4" id="KW-0812">Transmembrane</keyword>
<dbReference type="RefSeq" id="WP_093603953.1">
    <property type="nucleotide sequence ID" value="NZ_FOYL01000013.1"/>
</dbReference>
<organism evidence="6 7">
    <name type="scientific">Lentzea waywayandensis</name>
    <dbReference type="NCBI Taxonomy" id="84724"/>
    <lineage>
        <taxon>Bacteria</taxon>
        <taxon>Bacillati</taxon>
        <taxon>Actinomycetota</taxon>
        <taxon>Actinomycetes</taxon>
        <taxon>Pseudonocardiales</taxon>
        <taxon>Pseudonocardiaceae</taxon>
        <taxon>Lentzea</taxon>
    </lineage>
</organism>
<dbReference type="Proteomes" id="UP000198583">
    <property type="component" value="Unassembled WGS sequence"/>
</dbReference>
<evidence type="ECO:0000313" key="6">
    <source>
        <dbReference type="EMBL" id="SFR28160.1"/>
    </source>
</evidence>
<evidence type="ECO:0000256" key="3">
    <source>
        <dbReference type="SAM" id="MobiDB-lite"/>
    </source>
</evidence>
<keyword evidence="6" id="KW-0479">Metal-binding</keyword>
<dbReference type="OrthoDB" id="5185837at2"/>
<proteinExistence type="predicted"/>
<dbReference type="Gene3D" id="1.10.10.1320">
    <property type="entry name" value="Anti-sigma factor, zinc-finger domain"/>
    <property type="match status" value="1"/>
</dbReference>
<evidence type="ECO:0000313" key="7">
    <source>
        <dbReference type="Proteomes" id="UP000198583"/>
    </source>
</evidence>
<keyword evidence="2" id="KW-0804">Transcription</keyword>
<evidence type="ECO:0000256" key="2">
    <source>
        <dbReference type="ARBA" id="ARBA00023163"/>
    </source>
</evidence>
<accession>A0A1I6FE08</accession>
<feature type="domain" description="Putative zinc-finger" evidence="5">
    <location>
        <begin position="11"/>
        <end position="38"/>
    </location>
</feature>
<dbReference type="EMBL" id="FOYL01000013">
    <property type="protein sequence ID" value="SFR28160.1"/>
    <property type="molecule type" value="Genomic_DNA"/>
</dbReference>
<dbReference type="STRING" id="84724.SAMN04488564_1138"/>
<name>A0A1I6FE08_9PSEU</name>
<dbReference type="InterPro" id="IPR041916">
    <property type="entry name" value="Anti_sigma_zinc_sf"/>
</dbReference>
<feature type="region of interest" description="Disordered" evidence="3">
    <location>
        <begin position="85"/>
        <end position="115"/>
    </location>
</feature>
<keyword evidence="6" id="KW-0863">Zinc-finger</keyword>
<dbReference type="GO" id="GO:0008270">
    <property type="term" value="F:zinc ion binding"/>
    <property type="evidence" value="ECO:0007669"/>
    <property type="project" value="UniProtKB-KW"/>
</dbReference>
<evidence type="ECO:0000256" key="1">
    <source>
        <dbReference type="ARBA" id="ARBA00023015"/>
    </source>
</evidence>
<dbReference type="AlphaFoldDB" id="A0A1I6FE08"/>
<protein>
    <submittedName>
        <fullName evidence="6">Putative zinc-finger</fullName>
    </submittedName>
</protein>
<evidence type="ECO:0000259" key="5">
    <source>
        <dbReference type="Pfam" id="PF13490"/>
    </source>
</evidence>
<feature type="transmembrane region" description="Helical" evidence="4">
    <location>
        <begin position="123"/>
        <end position="142"/>
    </location>
</feature>
<evidence type="ECO:0000256" key="4">
    <source>
        <dbReference type="SAM" id="Phobius"/>
    </source>
</evidence>
<keyword evidence="6" id="KW-0862">Zinc</keyword>
<reference evidence="7" key="1">
    <citation type="submission" date="2016-10" db="EMBL/GenBank/DDBJ databases">
        <authorList>
            <person name="Varghese N."/>
            <person name="Submissions S."/>
        </authorList>
    </citation>
    <scope>NUCLEOTIDE SEQUENCE [LARGE SCALE GENOMIC DNA]</scope>
    <source>
        <strain evidence="7">DSM 44232</strain>
    </source>
</reference>
<keyword evidence="1" id="KW-0805">Transcription regulation</keyword>
<keyword evidence="4" id="KW-0472">Membrane</keyword>
<gene>
    <name evidence="6" type="ORF">SAMN04488564_1138</name>
</gene>
<dbReference type="InterPro" id="IPR027383">
    <property type="entry name" value="Znf_put"/>
</dbReference>
<keyword evidence="7" id="KW-1185">Reference proteome</keyword>
<sequence>MTAGAHDAVTLGCYALGVLDAHESLGVEQHLRGCPSCRAQVADFHRIRTALDDVPREAFLHELEDDLPMPSDLLLQRTLRQIRQESVIPQQRESDPRPRASPPLPVEDLPEPQHARPRRWPGYLVAAAVAAVVAFGGAAVFMQNQAPQSTIAGPRTGEGKATGGIELKANIAPSSQDRYLVTAEVNGLPALQKCKLVVIGKDGSKTEAFAWTSSEKAKVEGATVRGMVSVPPDQVRSIAVENTEGKQFVVANL</sequence>
<keyword evidence="4" id="KW-1133">Transmembrane helix</keyword>
<dbReference type="Pfam" id="PF13490">
    <property type="entry name" value="zf-HC2"/>
    <property type="match status" value="1"/>
</dbReference>